<dbReference type="SUPFAM" id="SSF52540">
    <property type="entry name" value="P-loop containing nucleoside triphosphate hydrolases"/>
    <property type="match status" value="1"/>
</dbReference>
<dbReference type="InterPro" id="IPR043472">
    <property type="entry name" value="Macro_dom-like"/>
</dbReference>
<dbReference type="InterPro" id="IPR027417">
    <property type="entry name" value="P-loop_NTPase"/>
</dbReference>
<dbReference type="GO" id="GO:0003690">
    <property type="term" value="F:double-stranded DNA binding"/>
    <property type="evidence" value="ECO:0007669"/>
    <property type="project" value="TreeGrafter"/>
</dbReference>
<dbReference type="AlphaFoldDB" id="A0A8J5HCJ3"/>
<evidence type="ECO:0000313" key="3">
    <source>
        <dbReference type="Proteomes" id="UP000734854"/>
    </source>
</evidence>
<name>A0A8J5HCJ3_ZINOF</name>
<dbReference type="GO" id="GO:0046404">
    <property type="term" value="F:ATP-dependent polydeoxyribonucleotide 5'-hydroxyl-kinase activity"/>
    <property type="evidence" value="ECO:0007669"/>
    <property type="project" value="TreeGrafter"/>
</dbReference>
<reference evidence="2 3" key="1">
    <citation type="submission" date="2020-08" db="EMBL/GenBank/DDBJ databases">
        <title>Plant Genome Project.</title>
        <authorList>
            <person name="Zhang R.-G."/>
        </authorList>
    </citation>
    <scope>NUCLEOTIDE SEQUENCE [LARGE SCALE GENOMIC DNA]</scope>
    <source>
        <tissue evidence="2">Rhizome</tissue>
    </source>
</reference>
<sequence length="377" mass="41243">MPGDPTIHHTSDLRGSDGTSEGVSSLVVILVGAPGSGKSTFCDDVMAAARRPWVRVCQDVVANGKQGTKSQCITSASAALEEGKSVFIDRCNLEQEQRADFVRLRKVQVDVHAVVLDLPAQLCISRSVKRTGHEGKLQGGRAAMVVNRMLQKKELPNLSEGFCRITFCQNESDVKEAVKTYSQLGPSDILSAGVFGQKTKEAKVQLGIMKFLKKIDKLDFDASGKDSTPVGNLPHDTASIQTSVTSTCSMELEKNKEDLRNSNSNCPSQRSLIGDSSMDFVHTLAFPSISTADFQFDLKLASEIIVDCVSDFLQRFDNIRLVLVDLSEKSKILSLVRERSANKHIDSSKFFTFVGDITQLHTRGNLRCNVIANAANW</sequence>
<accession>A0A8J5HCJ3</accession>
<protein>
    <recommendedName>
        <fullName evidence="4">Transcription factor bHLH140</fullName>
    </recommendedName>
</protein>
<keyword evidence="3" id="KW-1185">Reference proteome</keyword>
<evidence type="ECO:0000256" key="1">
    <source>
        <dbReference type="SAM" id="MobiDB-lite"/>
    </source>
</evidence>
<proteinExistence type="predicted"/>
<dbReference type="GO" id="GO:0006281">
    <property type="term" value="P:DNA repair"/>
    <property type="evidence" value="ECO:0007669"/>
    <property type="project" value="TreeGrafter"/>
</dbReference>
<dbReference type="Proteomes" id="UP000734854">
    <property type="component" value="Unassembled WGS sequence"/>
</dbReference>
<evidence type="ECO:0000313" key="2">
    <source>
        <dbReference type="EMBL" id="KAG6518607.1"/>
    </source>
</evidence>
<comment type="caution">
    <text evidence="2">The sequence shown here is derived from an EMBL/GenBank/DDBJ whole genome shotgun (WGS) entry which is preliminary data.</text>
</comment>
<dbReference type="SUPFAM" id="SSF52949">
    <property type="entry name" value="Macro domain-like"/>
    <property type="match status" value="1"/>
</dbReference>
<dbReference type="Gene3D" id="3.40.50.300">
    <property type="entry name" value="P-loop containing nucleotide triphosphate hydrolases"/>
    <property type="match status" value="1"/>
</dbReference>
<feature type="compositionally biased region" description="Basic and acidic residues" evidence="1">
    <location>
        <begin position="1"/>
        <end position="15"/>
    </location>
</feature>
<organism evidence="2 3">
    <name type="scientific">Zingiber officinale</name>
    <name type="common">Ginger</name>
    <name type="synonym">Amomum zingiber</name>
    <dbReference type="NCBI Taxonomy" id="94328"/>
    <lineage>
        <taxon>Eukaryota</taxon>
        <taxon>Viridiplantae</taxon>
        <taxon>Streptophyta</taxon>
        <taxon>Embryophyta</taxon>
        <taxon>Tracheophyta</taxon>
        <taxon>Spermatophyta</taxon>
        <taxon>Magnoliopsida</taxon>
        <taxon>Liliopsida</taxon>
        <taxon>Zingiberales</taxon>
        <taxon>Zingiberaceae</taxon>
        <taxon>Zingiber</taxon>
    </lineage>
</organism>
<gene>
    <name evidence="2" type="ORF">ZIOFF_022087</name>
</gene>
<dbReference type="FunFam" id="3.40.50.300:FF:002337">
    <property type="entry name" value="Transcription factor bHLH140"/>
    <property type="match status" value="1"/>
</dbReference>
<dbReference type="GO" id="GO:0046403">
    <property type="term" value="F:polynucleotide 3'-phosphatase activity"/>
    <property type="evidence" value="ECO:0007669"/>
    <property type="project" value="TreeGrafter"/>
</dbReference>
<dbReference type="PANTHER" id="PTHR12083:SF9">
    <property type="entry name" value="BIFUNCTIONAL POLYNUCLEOTIDE PHOSPHATASE_KINASE"/>
    <property type="match status" value="1"/>
</dbReference>
<dbReference type="Gene3D" id="3.40.220.10">
    <property type="entry name" value="Leucine Aminopeptidase, subunit E, domain 1"/>
    <property type="match status" value="1"/>
</dbReference>
<dbReference type="Pfam" id="PF13671">
    <property type="entry name" value="AAA_33"/>
    <property type="match status" value="1"/>
</dbReference>
<dbReference type="EMBL" id="JACMSC010000006">
    <property type="protein sequence ID" value="KAG6518607.1"/>
    <property type="molecule type" value="Genomic_DNA"/>
</dbReference>
<evidence type="ECO:0008006" key="4">
    <source>
        <dbReference type="Google" id="ProtNLM"/>
    </source>
</evidence>
<dbReference type="PANTHER" id="PTHR12083">
    <property type="entry name" value="BIFUNCTIONAL POLYNUCLEOTIDE PHOSPHATASE/KINASE"/>
    <property type="match status" value="1"/>
</dbReference>
<feature type="region of interest" description="Disordered" evidence="1">
    <location>
        <begin position="1"/>
        <end position="20"/>
    </location>
</feature>